<sequence length="450" mass="51121">LDREYAVSFRQFEEAFTAEPLGKKAPPVIFEGLGSECSLSVAQTFRMMQDIACDPNFNLKRLLPPSCFEPDGYVLCPQFRKALKLMRLNMTEENFRRLWTDKLDMEKVGSISTKQLCRILGLKEDGTPSGVHPNVNALRVKGIPKLNRDPRLLEAKKWPPFSLLPPNASDNNAGTVKLKHELPTAGGTSFALPPTSDWRSQAPGGANSPLFGCGDRYSKRLNMLKKHHPRFDDIIMCLRYKFENPYQSMMVAFKRQDPRHSNRVRETDCLGVLREYGLPVTASDLTTFLRRILSSSEADGYGIGRDKPPETDGVESDFANIRPGLVPYKRLLSFYQNRAKGSRARQVMKNLAAKTTVTFGETKAEYLTPDEIEEEFVKILHGDYIKFRKLLSQNGNAQKGIDETNFKRIINEAIGFDMTDEQWEQLKTHLVSLQPGVINWQSFIDIFNYP</sequence>
<dbReference type="InterPro" id="IPR011992">
    <property type="entry name" value="EF-hand-dom_pair"/>
</dbReference>
<dbReference type="SUPFAM" id="SSF47473">
    <property type="entry name" value="EF-hand"/>
    <property type="match status" value="1"/>
</dbReference>
<organism evidence="1">
    <name type="scientific">Echinostoma caproni</name>
    <dbReference type="NCBI Taxonomy" id="27848"/>
    <lineage>
        <taxon>Eukaryota</taxon>
        <taxon>Metazoa</taxon>
        <taxon>Spiralia</taxon>
        <taxon>Lophotrochozoa</taxon>
        <taxon>Platyhelminthes</taxon>
        <taxon>Trematoda</taxon>
        <taxon>Digenea</taxon>
        <taxon>Plagiorchiida</taxon>
        <taxon>Echinostomata</taxon>
        <taxon>Echinostomatoidea</taxon>
        <taxon>Echinostomatidae</taxon>
        <taxon>Echinostoma</taxon>
    </lineage>
</organism>
<protein>
    <submittedName>
        <fullName evidence="1">EF-hand domain-containing protein</fullName>
    </submittedName>
</protein>
<evidence type="ECO:0000313" key="1">
    <source>
        <dbReference type="WBParaSite" id="ECPE_0000845101-mRNA-1"/>
    </source>
</evidence>
<name>A0A183AN90_9TREM</name>
<dbReference type="AlphaFoldDB" id="A0A183AN90"/>
<reference evidence="1" key="1">
    <citation type="submission" date="2016-06" db="UniProtKB">
        <authorList>
            <consortium name="WormBaseParasite"/>
        </authorList>
    </citation>
    <scope>IDENTIFICATION</scope>
</reference>
<accession>A0A183AN90</accession>
<proteinExistence type="predicted"/>
<dbReference type="WBParaSite" id="ECPE_0000845101-mRNA-1">
    <property type="protein sequence ID" value="ECPE_0000845101-mRNA-1"/>
    <property type="gene ID" value="ECPE_0000845101"/>
</dbReference>